<feature type="region of interest" description="Disordered" evidence="5">
    <location>
        <begin position="269"/>
        <end position="297"/>
    </location>
</feature>
<dbReference type="InterPro" id="IPR013783">
    <property type="entry name" value="Ig-like_fold"/>
</dbReference>
<feature type="domain" description="Ig-like" evidence="8">
    <location>
        <begin position="129"/>
        <end position="205"/>
    </location>
</feature>
<keyword evidence="3 6" id="KW-0472">Membrane</keyword>
<evidence type="ECO:0000256" key="3">
    <source>
        <dbReference type="ARBA" id="ARBA00023136"/>
    </source>
</evidence>
<keyword evidence="6" id="KW-1133">Transmembrane helix</keyword>
<keyword evidence="10" id="KW-1185">Reference proteome</keyword>
<dbReference type="PROSITE" id="PS50835">
    <property type="entry name" value="IG_LIKE"/>
    <property type="match status" value="1"/>
</dbReference>
<keyword evidence="4" id="KW-0325">Glycoprotein</keyword>
<evidence type="ECO:0000256" key="7">
    <source>
        <dbReference type="SAM" id="SignalP"/>
    </source>
</evidence>
<dbReference type="SMART" id="SM00409">
    <property type="entry name" value="IG"/>
    <property type="match status" value="1"/>
</dbReference>
<keyword evidence="2 7" id="KW-0732">Signal</keyword>
<dbReference type="GO" id="GO:0016020">
    <property type="term" value="C:membrane"/>
    <property type="evidence" value="ECO:0007669"/>
    <property type="project" value="UniProtKB-SubCell"/>
</dbReference>
<dbReference type="SUPFAM" id="SSF48726">
    <property type="entry name" value="Immunoglobulin"/>
    <property type="match status" value="2"/>
</dbReference>
<dbReference type="InterPro" id="IPR007110">
    <property type="entry name" value="Ig-like_dom"/>
</dbReference>
<evidence type="ECO:0000256" key="2">
    <source>
        <dbReference type="ARBA" id="ARBA00022729"/>
    </source>
</evidence>
<sequence length="297" mass="33047">MTSFSPIQTLLAPGLLVLFLSVRLAAAKEETIYAKIGDEVTLKPKASTVMPEIQTITWKVGQDLAAELENGQLEFYREFKGRSDLNKKTGDFTITNLQYGDSNVYRVEINGNPGDHSIRLQVLSPVPVPTIHSTCHQDSNSCTLTCEGNTTRAEPVNYVWMVEKDGSEVNTGREYVIMEKDLDVKEYFCKMKNKVSQESSQPFLNPLTPPPKSQESGPRISAGLTVFVILLALVLLLGILHRVKTGECFYNKSSYPWEADFWRNTKGQQPQAAAEEANGATHHALKENTDETSFGNE</sequence>
<keyword evidence="6" id="KW-0812">Transmembrane</keyword>
<accession>A0A3Q2DNX9</accession>
<name>A0A3Q2DNX9_CYPVA</name>
<dbReference type="STRING" id="28743.ENSCVAP00000021268"/>
<evidence type="ECO:0000256" key="1">
    <source>
        <dbReference type="ARBA" id="ARBA00004370"/>
    </source>
</evidence>
<dbReference type="PANTHER" id="PTHR12080">
    <property type="entry name" value="SIGNALING LYMPHOCYTIC ACTIVATION MOLECULE"/>
    <property type="match status" value="1"/>
</dbReference>
<feature type="chain" id="PRO_5018725229" description="Ig-like domain-containing protein" evidence="7">
    <location>
        <begin position="28"/>
        <end position="297"/>
    </location>
</feature>
<reference evidence="9" key="1">
    <citation type="submission" date="2025-08" db="UniProtKB">
        <authorList>
            <consortium name="Ensembl"/>
        </authorList>
    </citation>
    <scope>IDENTIFICATION</scope>
</reference>
<comment type="subcellular location">
    <subcellularLocation>
        <location evidence="1">Membrane</location>
    </subcellularLocation>
</comment>
<dbReference type="InterPro" id="IPR015631">
    <property type="entry name" value="CD2/SLAM_rcpt"/>
</dbReference>
<evidence type="ECO:0000256" key="6">
    <source>
        <dbReference type="SAM" id="Phobius"/>
    </source>
</evidence>
<dbReference type="OMA" id="FYQKESM"/>
<proteinExistence type="predicted"/>
<dbReference type="PANTHER" id="PTHR12080:SF125">
    <property type="entry name" value="CD48 ANTIGEN-LIKE"/>
    <property type="match status" value="1"/>
</dbReference>
<evidence type="ECO:0000313" key="10">
    <source>
        <dbReference type="Proteomes" id="UP000265020"/>
    </source>
</evidence>
<feature type="signal peptide" evidence="7">
    <location>
        <begin position="1"/>
        <end position="27"/>
    </location>
</feature>
<dbReference type="InterPro" id="IPR036179">
    <property type="entry name" value="Ig-like_dom_sf"/>
</dbReference>
<feature type="transmembrane region" description="Helical" evidence="6">
    <location>
        <begin position="220"/>
        <end position="240"/>
    </location>
</feature>
<evidence type="ECO:0000313" key="9">
    <source>
        <dbReference type="Ensembl" id="ENSCVAP00000021268.1"/>
    </source>
</evidence>
<dbReference type="GeneTree" id="ENSGT00610000086518"/>
<dbReference type="InterPro" id="IPR003599">
    <property type="entry name" value="Ig_sub"/>
</dbReference>
<dbReference type="AlphaFoldDB" id="A0A3Q2DNX9"/>
<evidence type="ECO:0000259" key="8">
    <source>
        <dbReference type="PROSITE" id="PS50835"/>
    </source>
</evidence>
<evidence type="ECO:0000256" key="4">
    <source>
        <dbReference type="ARBA" id="ARBA00023180"/>
    </source>
</evidence>
<evidence type="ECO:0000256" key="5">
    <source>
        <dbReference type="SAM" id="MobiDB-lite"/>
    </source>
</evidence>
<protein>
    <recommendedName>
        <fullName evidence="8">Ig-like domain-containing protein</fullName>
    </recommendedName>
</protein>
<dbReference type="Ensembl" id="ENSCVAT00000012218.1">
    <property type="protein sequence ID" value="ENSCVAP00000021268.1"/>
    <property type="gene ID" value="ENSCVAG00000003209.1"/>
</dbReference>
<dbReference type="Proteomes" id="UP000265020">
    <property type="component" value="Unassembled WGS sequence"/>
</dbReference>
<reference evidence="9" key="2">
    <citation type="submission" date="2025-09" db="UniProtKB">
        <authorList>
            <consortium name="Ensembl"/>
        </authorList>
    </citation>
    <scope>IDENTIFICATION</scope>
</reference>
<dbReference type="Gene3D" id="2.60.40.10">
    <property type="entry name" value="Immunoglobulins"/>
    <property type="match status" value="2"/>
</dbReference>
<organism evidence="9 10">
    <name type="scientific">Cyprinodon variegatus</name>
    <name type="common">Sheepshead minnow</name>
    <dbReference type="NCBI Taxonomy" id="28743"/>
    <lineage>
        <taxon>Eukaryota</taxon>
        <taxon>Metazoa</taxon>
        <taxon>Chordata</taxon>
        <taxon>Craniata</taxon>
        <taxon>Vertebrata</taxon>
        <taxon>Euteleostomi</taxon>
        <taxon>Actinopterygii</taxon>
        <taxon>Neopterygii</taxon>
        <taxon>Teleostei</taxon>
        <taxon>Neoteleostei</taxon>
        <taxon>Acanthomorphata</taxon>
        <taxon>Ovalentaria</taxon>
        <taxon>Atherinomorphae</taxon>
        <taxon>Cyprinodontiformes</taxon>
        <taxon>Cyprinodontidae</taxon>
        <taxon>Cyprinodon</taxon>
    </lineage>
</organism>